<evidence type="ECO:0008006" key="4">
    <source>
        <dbReference type="Google" id="ProtNLM"/>
    </source>
</evidence>
<dbReference type="KEGG" id="vbo:CKY39_19520"/>
<sequence length="105" mass="10816">MIVGAISMATLALLGVDYYSLLWALVGALLALYQSESMGKVRTVIFILLSTLIGAACGTGALAFVSSESRPLLIIASLVSGYGAQIVVTALLNAGVKRIEKLGGE</sequence>
<gene>
    <name evidence="2" type="ORF">CKY39_19520</name>
</gene>
<reference evidence="2 3" key="1">
    <citation type="submission" date="2017-09" db="EMBL/GenBank/DDBJ databases">
        <title>The diverse metabolic capabilities of V. boronicumulans make it an excellent choice for continued studies on novel biodegradation.</title>
        <authorList>
            <person name="Sun S."/>
        </authorList>
    </citation>
    <scope>NUCLEOTIDE SEQUENCE [LARGE SCALE GENOMIC DNA]</scope>
    <source>
        <strain evidence="2 3">J1</strain>
    </source>
</reference>
<organism evidence="2 3">
    <name type="scientific">Variovorax boronicumulans</name>
    <dbReference type="NCBI Taxonomy" id="436515"/>
    <lineage>
        <taxon>Bacteria</taxon>
        <taxon>Pseudomonadati</taxon>
        <taxon>Pseudomonadota</taxon>
        <taxon>Betaproteobacteria</taxon>
        <taxon>Burkholderiales</taxon>
        <taxon>Comamonadaceae</taxon>
        <taxon>Variovorax</taxon>
    </lineage>
</organism>
<dbReference type="EMBL" id="CP023284">
    <property type="protein sequence ID" value="ATA55154.1"/>
    <property type="molecule type" value="Genomic_DNA"/>
</dbReference>
<proteinExistence type="predicted"/>
<dbReference type="Proteomes" id="UP000217154">
    <property type="component" value="Chromosome"/>
</dbReference>
<keyword evidence="1" id="KW-0472">Membrane</keyword>
<feature type="transmembrane region" description="Helical" evidence="1">
    <location>
        <begin position="6"/>
        <end position="32"/>
    </location>
</feature>
<evidence type="ECO:0000256" key="1">
    <source>
        <dbReference type="SAM" id="Phobius"/>
    </source>
</evidence>
<name>A0A250DLK9_9BURK</name>
<evidence type="ECO:0000313" key="3">
    <source>
        <dbReference type="Proteomes" id="UP000217154"/>
    </source>
</evidence>
<feature type="transmembrane region" description="Helical" evidence="1">
    <location>
        <begin position="44"/>
        <end position="66"/>
    </location>
</feature>
<feature type="transmembrane region" description="Helical" evidence="1">
    <location>
        <begin position="72"/>
        <end position="92"/>
    </location>
</feature>
<evidence type="ECO:0000313" key="2">
    <source>
        <dbReference type="EMBL" id="ATA55154.1"/>
    </source>
</evidence>
<accession>A0A250DLK9</accession>
<protein>
    <recommendedName>
        <fullName evidence="4">Holin</fullName>
    </recommendedName>
</protein>
<keyword evidence="1" id="KW-1133">Transmembrane helix</keyword>
<keyword evidence="1" id="KW-0812">Transmembrane</keyword>
<dbReference type="AlphaFoldDB" id="A0A250DLK9"/>